<evidence type="ECO:0000313" key="1">
    <source>
        <dbReference type="EMBL" id="KXZ58654.1"/>
    </source>
</evidence>
<dbReference type="Gene3D" id="3.40.50.300">
    <property type="entry name" value="P-loop containing nucleotide triphosphate hydrolases"/>
    <property type="match status" value="1"/>
</dbReference>
<dbReference type="SUPFAM" id="SSF52540">
    <property type="entry name" value="P-loop containing nucleoside triphosphate hydrolases"/>
    <property type="match status" value="1"/>
</dbReference>
<comment type="caution">
    <text evidence="1">The sequence shown here is derived from an EMBL/GenBank/DDBJ whole genome shotgun (WGS) entry which is preliminary data.</text>
</comment>
<dbReference type="Proteomes" id="UP000075357">
    <property type="component" value="Unassembled WGS sequence"/>
</dbReference>
<keyword evidence="2" id="KW-1185">Reference proteome</keyword>
<dbReference type="PATRIC" id="fig|36807.3.peg.2524"/>
<protein>
    <submittedName>
        <fullName evidence="1">Topology modulation protein</fullName>
    </submittedName>
</protein>
<evidence type="ECO:0000313" key="2">
    <source>
        <dbReference type="Proteomes" id="UP000075357"/>
    </source>
</evidence>
<sequence length="193" mass="22047">MVVNAPTTPPARIRIVGTSGSGKSRLAEDVAARMHIARLELDAVFWDAGWTYRNLEEARGRVRAFLAAHPEGWVADGNWNSRLRGLMEPGTAGGADVVVWVDHPRRVVMWRVLRRTLRRGILREELWHGNRESVRSWLKWEPEDNIIRWAWTSYPGMRRRMEARIAAGDPVLRLRGQREVDDWVRSLAAGPAA</sequence>
<dbReference type="EMBL" id="LRAD01000054">
    <property type="protein sequence ID" value="KXZ58654.1"/>
    <property type="molecule type" value="Genomic_DNA"/>
</dbReference>
<proteinExistence type="predicted"/>
<accession>A0A150H9I7</accession>
<organism evidence="1 2">
    <name type="scientific">Microbacterium laevaniformans</name>
    <dbReference type="NCBI Taxonomy" id="36807"/>
    <lineage>
        <taxon>Bacteria</taxon>
        <taxon>Bacillati</taxon>
        <taxon>Actinomycetota</taxon>
        <taxon>Actinomycetes</taxon>
        <taxon>Micrococcales</taxon>
        <taxon>Microbacteriaceae</taxon>
        <taxon>Microbacterium</taxon>
    </lineage>
</organism>
<dbReference type="PANTHER" id="PTHR37816">
    <property type="entry name" value="YALI0E33011P"/>
    <property type="match status" value="1"/>
</dbReference>
<gene>
    <name evidence="1" type="ORF">Mlaev_02480</name>
</gene>
<dbReference type="STRING" id="36807.Mlaev_02480"/>
<dbReference type="PANTHER" id="PTHR37816:SF1">
    <property type="entry name" value="TOXIN"/>
    <property type="match status" value="1"/>
</dbReference>
<name>A0A150H9I7_9MICO</name>
<dbReference type="InterPro" id="IPR027417">
    <property type="entry name" value="P-loop_NTPase"/>
</dbReference>
<reference evidence="1 2" key="1">
    <citation type="submission" date="2016-01" db="EMBL/GenBank/DDBJ databases">
        <title>Draft genome sequences of Microbacterium laevaniformans LCDC 91-0039 and the type strain of Microbacterium hominis LCDC 84-209.</title>
        <authorList>
            <person name="Bernier A.-M."/>
            <person name="Bernard K."/>
        </authorList>
    </citation>
    <scope>NUCLEOTIDE SEQUENCE [LARGE SCALE GENOMIC DNA]</scope>
    <source>
        <strain evidence="1 2">LCDC 91-0039</strain>
    </source>
</reference>
<dbReference type="InterPro" id="IPR052922">
    <property type="entry name" value="Cytidylate_Kinase-2"/>
</dbReference>
<dbReference type="AlphaFoldDB" id="A0A150H9I7"/>
<dbReference type="RefSeq" id="WP_061683619.1">
    <property type="nucleotide sequence ID" value="NZ_BAABEE010000001.1"/>
</dbReference>